<dbReference type="PANTHER" id="PTHR46018:SF4">
    <property type="entry name" value="METALLO-HYDROLASE YHFI-RELATED"/>
    <property type="match status" value="1"/>
</dbReference>
<proteinExistence type="predicted"/>
<feature type="domain" description="Metallo-beta-lactamase" evidence="1">
    <location>
        <begin position="38"/>
        <end position="239"/>
    </location>
</feature>
<name>A0A1H1UDS4_9CELL</name>
<dbReference type="Proteomes" id="UP000185663">
    <property type="component" value="Chromosome I"/>
</dbReference>
<keyword evidence="3" id="KW-1185">Reference proteome</keyword>
<accession>A0A1H1UDS4</accession>
<evidence type="ECO:0000259" key="1">
    <source>
        <dbReference type="Pfam" id="PF12706"/>
    </source>
</evidence>
<dbReference type="RefSeq" id="WP_083372501.1">
    <property type="nucleotide sequence ID" value="NZ_LT629776.1"/>
</dbReference>
<gene>
    <name evidence="2" type="ORF">SAMN04489860_2169</name>
</gene>
<dbReference type="PANTHER" id="PTHR46018">
    <property type="entry name" value="ZINC PHOSPHODIESTERASE ELAC PROTEIN 1"/>
    <property type="match status" value="1"/>
</dbReference>
<evidence type="ECO:0000313" key="3">
    <source>
        <dbReference type="Proteomes" id="UP000185663"/>
    </source>
</evidence>
<dbReference type="SUPFAM" id="SSF56281">
    <property type="entry name" value="Metallo-hydrolase/oxidoreductase"/>
    <property type="match status" value="1"/>
</dbReference>
<reference evidence="2 3" key="1">
    <citation type="submission" date="2016-10" db="EMBL/GenBank/DDBJ databases">
        <authorList>
            <person name="de Groot N.N."/>
        </authorList>
    </citation>
    <scope>NUCLEOTIDE SEQUENCE [LARGE SCALE GENOMIC DNA]</scope>
    <source>
        <strain evidence="2 3">DSM 22126</strain>
    </source>
</reference>
<sequence length="272" mass="28873">MRLVTVGCSGSFAGPSSPASCYLVQVPATTSPDGRAWNVLLDLGNGGLGALQRVIDPLDLDAVLLSHLHPDHFVDVCGLYVYLRYHPTGGTERHGGRAPLPVFGPRDTAERASMAYAGRPGEDMGAQFDFRRLRDTEPITVGPLTIEPRRVYHPVEAFGFRVTGPSTERPGETAVLTFTGDTDYCDAVVDLARGADLLLSEAAFHEGRDADVDPGIHMTGQDAGRLARTADVSSLVLTHVPAWNDLDLTLAEAAGEYSGPTVIASTGATFSV</sequence>
<evidence type="ECO:0000313" key="2">
    <source>
        <dbReference type="EMBL" id="SDS70637.1"/>
    </source>
</evidence>
<organism evidence="2 3">
    <name type="scientific">Paraoerskovia marina</name>
    <dbReference type="NCBI Taxonomy" id="545619"/>
    <lineage>
        <taxon>Bacteria</taxon>
        <taxon>Bacillati</taxon>
        <taxon>Actinomycetota</taxon>
        <taxon>Actinomycetes</taxon>
        <taxon>Micrococcales</taxon>
        <taxon>Cellulomonadaceae</taxon>
        <taxon>Paraoerskovia</taxon>
    </lineage>
</organism>
<dbReference type="STRING" id="545619.SAMN04489860_2169"/>
<dbReference type="EMBL" id="LT629776">
    <property type="protein sequence ID" value="SDS70637.1"/>
    <property type="molecule type" value="Genomic_DNA"/>
</dbReference>
<dbReference type="AlphaFoldDB" id="A0A1H1UDS4"/>
<dbReference type="InterPro" id="IPR001279">
    <property type="entry name" value="Metallo-B-lactamas"/>
</dbReference>
<dbReference type="eggNOG" id="COG1234">
    <property type="taxonomic scope" value="Bacteria"/>
</dbReference>
<dbReference type="GO" id="GO:0042781">
    <property type="term" value="F:3'-tRNA processing endoribonuclease activity"/>
    <property type="evidence" value="ECO:0007669"/>
    <property type="project" value="TreeGrafter"/>
</dbReference>
<protein>
    <submittedName>
        <fullName evidence="2">Ribonuclease BN, tRNA processing enzyme</fullName>
    </submittedName>
</protein>
<dbReference type="OrthoDB" id="9800940at2"/>
<dbReference type="Pfam" id="PF12706">
    <property type="entry name" value="Lactamase_B_2"/>
    <property type="match status" value="1"/>
</dbReference>
<dbReference type="CDD" id="cd07716">
    <property type="entry name" value="RNaseZ_short-form-like_MBL-fold"/>
    <property type="match status" value="1"/>
</dbReference>
<dbReference type="Gene3D" id="3.60.15.10">
    <property type="entry name" value="Ribonuclease Z/Hydroxyacylglutathione hydrolase-like"/>
    <property type="match status" value="1"/>
</dbReference>
<dbReference type="InterPro" id="IPR036866">
    <property type="entry name" value="RibonucZ/Hydroxyglut_hydro"/>
</dbReference>